<dbReference type="EMBL" id="MU006601">
    <property type="protein sequence ID" value="KAF2742998.1"/>
    <property type="molecule type" value="Genomic_DNA"/>
</dbReference>
<organism evidence="1 2">
    <name type="scientific">Sporormia fimetaria CBS 119925</name>
    <dbReference type="NCBI Taxonomy" id="1340428"/>
    <lineage>
        <taxon>Eukaryota</taxon>
        <taxon>Fungi</taxon>
        <taxon>Dikarya</taxon>
        <taxon>Ascomycota</taxon>
        <taxon>Pezizomycotina</taxon>
        <taxon>Dothideomycetes</taxon>
        <taxon>Pleosporomycetidae</taxon>
        <taxon>Pleosporales</taxon>
        <taxon>Sporormiaceae</taxon>
        <taxon>Sporormia</taxon>
    </lineage>
</organism>
<evidence type="ECO:0000313" key="1">
    <source>
        <dbReference type="EMBL" id="KAF2742998.1"/>
    </source>
</evidence>
<protein>
    <submittedName>
        <fullName evidence="1">Uncharacterized protein</fullName>
    </submittedName>
</protein>
<keyword evidence="2" id="KW-1185">Reference proteome</keyword>
<reference evidence="1" key="1">
    <citation type="journal article" date="2020" name="Stud. Mycol.">
        <title>101 Dothideomycetes genomes: a test case for predicting lifestyles and emergence of pathogens.</title>
        <authorList>
            <person name="Haridas S."/>
            <person name="Albert R."/>
            <person name="Binder M."/>
            <person name="Bloem J."/>
            <person name="Labutti K."/>
            <person name="Salamov A."/>
            <person name="Andreopoulos B."/>
            <person name="Baker S."/>
            <person name="Barry K."/>
            <person name="Bills G."/>
            <person name="Bluhm B."/>
            <person name="Cannon C."/>
            <person name="Castanera R."/>
            <person name="Culley D."/>
            <person name="Daum C."/>
            <person name="Ezra D."/>
            <person name="Gonzalez J."/>
            <person name="Henrissat B."/>
            <person name="Kuo A."/>
            <person name="Liang C."/>
            <person name="Lipzen A."/>
            <person name="Lutzoni F."/>
            <person name="Magnuson J."/>
            <person name="Mondo S."/>
            <person name="Nolan M."/>
            <person name="Ohm R."/>
            <person name="Pangilinan J."/>
            <person name="Park H.-J."/>
            <person name="Ramirez L."/>
            <person name="Alfaro M."/>
            <person name="Sun H."/>
            <person name="Tritt A."/>
            <person name="Yoshinaga Y."/>
            <person name="Zwiers L.-H."/>
            <person name="Turgeon B."/>
            <person name="Goodwin S."/>
            <person name="Spatafora J."/>
            <person name="Crous P."/>
            <person name="Grigoriev I."/>
        </authorList>
    </citation>
    <scope>NUCLEOTIDE SEQUENCE</scope>
    <source>
        <strain evidence="1">CBS 119925</strain>
    </source>
</reference>
<dbReference type="AlphaFoldDB" id="A0A6A6UXJ8"/>
<accession>A0A6A6UXJ8</accession>
<proteinExistence type="predicted"/>
<evidence type="ECO:0000313" key="2">
    <source>
        <dbReference type="Proteomes" id="UP000799440"/>
    </source>
</evidence>
<gene>
    <name evidence="1" type="ORF">M011DRAFT_248971</name>
</gene>
<name>A0A6A6UXJ8_9PLEO</name>
<dbReference type="Proteomes" id="UP000799440">
    <property type="component" value="Unassembled WGS sequence"/>
</dbReference>
<sequence length="155" mass="17008">MKQKNLGTYPQFILHHDRSRLPVGYISLLSTPVANTGARLPRHPNRVSSPLRLSPLRLSPNCAPGYHSLLYPIATRPSPQSRGRATGDGAKLVPFLQWKPDFATLRVSLIGSSRHQGYGKVPGLGIHVRDKELRLVSSATIPLRNAQSLHASHTS</sequence>